<dbReference type="Proteomes" id="UP000094849">
    <property type="component" value="Unassembled WGS sequence"/>
</dbReference>
<feature type="domain" description="PepSY" evidence="1">
    <location>
        <begin position="20"/>
        <end position="67"/>
    </location>
</feature>
<evidence type="ECO:0000313" key="2">
    <source>
        <dbReference type="EMBL" id="ODB97407.1"/>
    </source>
</evidence>
<name>A0A1E2URM6_9GAMM</name>
<dbReference type="EMBL" id="LVJZ01000003">
    <property type="protein sequence ID" value="ODB97407.1"/>
    <property type="molecule type" value="Genomic_DNA"/>
</dbReference>
<sequence length="81" mass="9193">MKITPLLFIGLVFFTSHALAISKNDVRKIVEAAYPGARITEVEKETYKGKRIYEVDFVHEGKRLEAIIELDGTILKVDIDD</sequence>
<dbReference type="SUPFAM" id="SSF160574">
    <property type="entry name" value="BT0923-like"/>
    <property type="match status" value="1"/>
</dbReference>
<dbReference type="Pfam" id="PF03413">
    <property type="entry name" value="PepSY"/>
    <property type="match status" value="1"/>
</dbReference>
<accession>A0A1E2URM6</accession>
<dbReference type="AlphaFoldDB" id="A0A1E2URM6"/>
<reference evidence="2 3" key="1">
    <citation type="submission" date="2016-03" db="EMBL/GenBank/DDBJ databases">
        <title>Chemosynthetic sulphur-oxidizing symbionts of marine invertebrate animals are capable of nitrogen fixation.</title>
        <authorList>
            <person name="Petersen J.M."/>
            <person name="Kemper A."/>
            <person name="Gruber-Vodicka H."/>
            <person name="Cardini U."/>
            <person name="Geest Mvander."/>
            <person name="Kleiner M."/>
            <person name="Bulgheresi S."/>
            <person name="Fussmann M."/>
            <person name="Herbold C."/>
            <person name="Seah B.K.B."/>
            <person name="Antony C.Paul."/>
            <person name="Liu D."/>
            <person name="Belitz A."/>
            <person name="Weber M."/>
        </authorList>
    </citation>
    <scope>NUCLEOTIDE SEQUENCE [LARGE SCALE GENOMIC DNA]</scope>
    <source>
        <strain evidence="2">G_D</strain>
    </source>
</reference>
<dbReference type="STRING" id="1818881.A3196_11925"/>
<dbReference type="RefSeq" id="WP_069024511.1">
    <property type="nucleotide sequence ID" value="NZ_LVJZ01000003.1"/>
</dbReference>
<gene>
    <name evidence="2" type="ORF">A3196_11925</name>
</gene>
<dbReference type="InterPro" id="IPR025711">
    <property type="entry name" value="PepSY"/>
</dbReference>
<protein>
    <recommendedName>
        <fullName evidence="1">PepSY domain-containing protein</fullName>
    </recommendedName>
</protein>
<proteinExistence type="predicted"/>
<evidence type="ECO:0000259" key="1">
    <source>
        <dbReference type="Pfam" id="PF03413"/>
    </source>
</evidence>
<organism evidence="2 3">
    <name type="scientific">Candidatus Thiodiazotropha endoloripes</name>
    <dbReference type="NCBI Taxonomy" id="1818881"/>
    <lineage>
        <taxon>Bacteria</taxon>
        <taxon>Pseudomonadati</taxon>
        <taxon>Pseudomonadota</taxon>
        <taxon>Gammaproteobacteria</taxon>
        <taxon>Chromatiales</taxon>
        <taxon>Sedimenticolaceae</taxon>
        <taxon>Candidatus Thiodiazotropha</taxon>
    </lineage>
</organism>
<dbReference type="Gene3D" id="3.10.450.40">
    <property type="match status" value="1"/>
</dbReference>
<evidence type="ECO:0000313" key="3">
    <source>
        <dbReference type="Proteomes" id="UP000094849"/>
    </source>
</evidence>
<comment type="caution">
    <text evidence="2">The sequence shown here is derived from an EMBL/GenBank/DDBJ whole genome shotgun (WGS) entry which is preliminary data.</text>
</comment>
<keyword evidence="3" id="KW-1185">Reference proteome</keyword>